<feature type="domain" description="Cadherin-like beta-sandwich-like" evidence="3">
    <location>
        <begin position="127"/>
        <end position="242"/>
    </location>
</feature>
<evidence type="ECO:0000256" key="2">
    <source>
        <dbReference type="SAM" id="SignalP"/>
    </source>
</evidence>
<keyword evidence="2" id="KW-0732">Signal</keyword>
<dbReference type="InParanoid" id="A0A0G4EB85"/>
<dbReference type="InterPro" id="IPR009030">
    <property type="entry name" value="Growth_fac_rcpt_cys_sf"/>
</dbReference>
<proteinExistence type="predicted"/>
<dbReference type="AlphaFoldDB" id="A0A0G4EB85"/>
<accession>A0A0G4EB85</accession>
<feature type="chain" id="PRO_5005187090" description="Cadherin-like beta-sandwich-like domain-containing protein" evidence="2">
    <location>
        <begin position="30"/>
        <end position="394"/>
    </location>
</feature>
<dbReference type="PhylomeDB" id="A0A0G4EB85"/>
<reference evidence="4 5" key="1">
    <citation type="submission" date="2014-11" db="EMBL/GenBank/DDBJ databases">
        <authorList>
            <person name="Zhu J."/>
            <person name="Qi W."/>
            <person name="Song R."/>
        </authorList>
    </citation>
    <scope>NUCLEOTIDE SEQUENCE [LARGE SCALE GENOMIC DNA]</scope>
</reference>
<evidence type="ECO:0000313" key="4">
    <source>
        <dbReference type="EMBL" id="CEL93220.1"/>
    </source>
</evidence>
<feature type="transmembrane region" description="Helical" evidence="1">
    <location>
        <begin position="330"/>
        <end position="352"/>
    </location>
</feature>
<dbReference type="InterPro" id="IPR025883">
    <property type="entry name" value="Cadherin-like_domain"/>
</dbReference>
<dbReference type="VEuPathDB" id="CryptoDB:Vbra_6984"/>
<name>A0A0G4EB85_VITBC</name>
<dbReference type="SUPFAM" id="SSF57184">
    <property type="entry name" value="Growth factor receptor domain"/>
    <property type="match status" value="1"/>
</dbReference>
<keyword evidence="5" id="KW-1185">Reference proteome</keyword>
<dbReference type="Gene3D" id="2.10.220.10">
    <property type="entry name" value="Hormone Receptor, Insulin-like Growth Factor Receptor 1, Chain A, domain 2"/>
    <property type="match status" value="1"/>
</dbReference>
<evidence type="ECO:0000259" key="3">
    <source>
        <dbReference type="Pfam" id="PF12733"/>
    </source>
</evidence>
<dbReference type="Proteomes" id="UP000041254">
    <property type="component" value="Unassembled WGS sequence"/>
</dbReference>
<organism evidence="4 5">
    <name type="scientific">Vitrella brassicaformis (strain CCMP3155)</name>
    <dbReference type="NCBI Taxonomy" id="1169540"/>
    <lineage>
        <taxon>Eukaryota</taxon>
        <taxon>Sar</taxon>
        <taxon>Alveolata</taxon>
        <taxon>Colpodellida</taxon>
        <taxon>Vitrellaceae</taxon>
        <taxon>Vitrella</taxon>
    </lineage>
</organism>
<feature type="signal peptide" evidence="2">
    <location>
        <begin position="1"/>
        <end position="29"/>
    </location>
</feature>
<protein>
    <recommendedName>
        <fullName evidence="3">Cadherin-like beta-sandwich-like domain-containing protein</fullName>
    </recommendedName>
</protein>
<evidence type="ECO:0000256" key="1">
    <source>
        <dbReference type="SAM" id="Phobius"/>
    </source>
</evidence>
<keyword evidence="1" id="KW-0472">Membrane</keyword>
<evidence type="ECO:0000313" key="5">
    <source>
        <dbReference type="Proteomes" id="UP000041254"/>
    </source>
</evidence>
<sequence>MTLCSALTNQRMALLFLSAAFLMAHEAVAAECTISGLRVRSGDMPIDVKITRQDPSALEATAMMDYAMTHYTIEADAPAGCKISGLPGGPQQLDAGATAGPTVIKTGTSATATITVTRRDGKETALAALSVDGASLDPPYEADVPSYSVSVPLTSDTVSVVYVPLDNGQRVALRGGQESIGRRRELRREDSRALLDVPIGESQHLPSALDELIDVGGTREFEVIVKSADGNHGVSYKIKATRPSCPATAMYFDPIKIQCASVCNEGYYANANTKRCTTCSEDNCAVCPNNACEECAEGYQLVRRSDSNQCQGQAFASGILTGGALTVFDWLFLVGGSVTLLVLVGMLGLRWWTKRRGDQQRELEKQWERKTNPYSVPGFRGPPMSTIEVSPLVR</sequence>
<gene>
    <name evidence="4" type="ORF">Vbra_6984</name>
</gene>
<dbReference type="EMBL" id="CDMY01000149">
    <property type="protein sequence ID" value="CEL93220.1"/>
    <property type="molecule type" value="Genomic_DNA"/>
</dbReference>
<keyword evidence="1" id="KW-0812">Transmembrane</keyword>
<dbReference type="OMA" id="FLMAHEA"/>
<keyword evidence="1" id="KW-1133">Transmembrane helix</keyword>
<dbReference type="Pfam" id="PF12733">
    <property type="entry name" value="Cadherin-like"/>
    <property type="match status" value="1"/>
</dbReference>